<dbReference type="AlphaFoldDB" id="A0A7X6DVV1"/>
<evidence type="ECO:0000313" key="2">
    <source>
        <dbReference type="EMBL" id="NKE73668.1"/>
    </source>
</evidence>
<sequence>MTTEWSERIEQALRELIVGLKKERVRYCIVGALALGAWGQPRATQDLDVLMVLEGKKRDHLLQALQNRGFSLDTEWADHNPMIRDKHVRLLWSGIPVDLMSTRDDHDKNVLVRRRRVPLGPVPLWVAGPEDLILQKLKAGRPRDLEDSLSVIVRQGKRLNMKYLNRWARSLGVHEELTYLMEHS</sequence>
<dbReference type="Pfam" id="PF19502">
    <property type="entry name" value="DUF6036"/>
    <property type="match status" value="1"/>
</dbReference>
<evidence type="ECO:0000313" key="3">
    <source>
        <dbReference type="Proteomes" id="UP000534783"/>
    </source>
</evidence>
<proteinExistence type="predicted"/>
<protein>
    <recommendedName>
        <fullName evidence="1">DUF6036 domain-containing protein</fullName>
    </recommendedName>
</protein>
<dbReference type="InterPro" id="IPR045792">
    <property type="entry name" value="DUF6036"/>
</dbReference>
<accession>A0A7X6DVV1</accession>
<dbReference type="Gene3D" id="3.30.460.40">
    <property type="match status" value="1"/>
</dbReference>
<keyword evidence="3" id="KW-1185">Reference proteome</keyword>
<gene>
    <name evidence="2" type="ORF">MNODULE_23205</name>
</gene>
<comment type="caution">
    <text evidence="2">The sequence shown here is derived from an EMBL/GenBank/DDBJ whole genome shotgun (WGS) entry which is preliminary data.</text>
</comment>
<organism evidence="2 3">
    <name type="scientific">Candidatus Manganitrophus noduliformans</name>
    <dbReference type="NCBI Taxonomy" id="2606439"/>
    <lineage>
        <taxon>Bacteria</taxon>
        <taxon>Pseudomonadati</taxon>
        <taxon>Nitrospirota</taxon>
        <taxon>Nitrospiria</taxon>
        <taxon>Candidatus Troglogloeales</taxon>
        <taxon>Candidatus Manganitrophaceae</taxon>
        <taxon>Candidatus Manganitrophus</taxon>
    </lineage>
</organism>
<dbReference type="Proteomes" id="UP000534783">
    <property type="component" value="Unassembled WGS sequence"/>
</dbReference>
<evidence type="ECO:0000259" key="1">
    <source>
        <dbReference type="Pfam" id="PF19502"/>
    </source>
</evidence>
<dbReference type="EMBL" id="VTOW01000009">
    <property type="protein sequence ID" value="NKE73668.1"/>
    <property type="molecule type" value="Genomic_DNA"/>
</dbReference>
<name>A0A7X6DVV1_9BACT</name>
<reference evidence="2 3" key="1">
    <citation type="journal article" date="2020" name="Nature">
        <title>Bacterial chemolithoautotrophy via manganese oxidation.</title>
        <authorList>
            <person name="Yu H."/>
            <person name="Leadbetter J.R."/>
        </authorList>
    </citation>
    <scope>NUCLEOTIDE SEQUENCE [LARGE SCALE GENOMIC DNA]</scope>
    <source>
        <strain evidence="2 3">Mn-1</strain>
    </source>
</reference>
<dbReference type="SUPFAM" id="SSF81301">
    <property type="entry name" value="Nucleotidyltransferase"/>
    <property type="match status" value="1"/>
</dbReference>
<dbReference type="InterPro" id="IPR043519">
    <property type="entry name" value="NT_sf"/>
</dbReference>
<dbReference type="RefSeq" id="WP_168063628.1">
    <property type="nucleotide sequence ID" value="NZ_VTOW01000009.1"/>
</dbReference>
<feature type="domain" description="DUF6036" evidence="1">
    <location>
        <begin position="18"/>
        <end position="168"/>
    </location>
</feature>